<dbReference type="EMBL" id="LSMT01000175">
    <property type="protein sequence ID" value="PFX24491.1"/>
    <property type="molecule type" value="Genomic_DNA"/>
</dbReference>
<dbReference type="InterPro" id="IPR003961">
    <property type="entry name" value="FN3_dom"/>
</dbReference>
<dbReference type="AlphaFoldDB" id="A0A2B4S3M4"/>
<feature type="transmembrane region" description="Helical" evidence="1">
    <location>
        <begin position="492"/>
        <end position="514"/>
    </location>
</feature>
<organism evidence="5 6">
    <name type="scientific">Stylophora pistillata</name>
    <name type="common">Smooth cauliflower coral</name>
    <dbReference type="NCBI Taxonomy" id="50429"/>
    <lineage>
        <taxon>Eukaryota</taxon>
        <taxon>Metazoa</taxon>
        <taxon>Cnidaria</taxon>
        <taxon>Anthozoa</taxon>
        <taxon>Hexacorallia</taxon>
        <taxon>Scleractinia</taxon>
        <taxon>Astrocoeniina</taxon>
        <taxon>Pocilloporidae</taxon>
        <taxon>Stylophora</taxon>
    </lineage>
</organism>
<dbReference type="PROSITE" id="PS50853">
    <property type="entry name" value="FN3"/>
    <property type="match status" value="2"/>
</dbReference>
<evidence type="ECO:0000259" key="3">
    <source>
        <dbReference type="PROSITE" id="PS50835"/>
    </source>
</evidence>
<evidence type="ECO:0000256" key="2">
    <source>
        <dbReference type="SAM" id="SignalP"/>
    </source>
</evidence>
<reference evidence="6" key="1">
    <citation type="journal article" date="2017" name="bioRxiv">
        <title>Comparative analysis of the genomes of Stylophora pistillata and Acropora digitifera provides evidence for extensive differences between species of corals.</title>
        <authorList>
            <person name="Voolstra C.R."/>
            <person name="Li Y."/>
            <person name="Liew Y.J."/>
            <person name="Baumgarten S."/>
            <person name="Zoccola D."/>
            <person name="Flot J.-F."/>
            <person name="Tambutte S."/>
            <person name="Allemand D."/>
            <person name="Aranda M."/>
        </authorList>
    </citation>
    <scope>NUCLEOTIDE SEQUENCE [LARGE SCALE GENOMIC DNA]</scope>
</reference>
<evidence type="ECO:0000256" key="1">
    <source>
        <dbReference type="SAM" id="Phobius"/>
    </source>
</evidence>
<dbReference type="InterPro" id="IPR007110">
    <property type="entry name" value="Ig-like_dom"/>
</dbReference>
<dbReference type="SMART" id="SM00060">
    <property type="entry name" value="FN3"/>
    <property type="match status" value="3"/>
</dbReference>
<dbReference type="InterPro" id="IPR003599">
    <property type="entry name" value="Ig_sub"/>
</dbReference>
<accession>A0A2B4S3M4</accession>
<evidence type="ECO:0000313" key="6">
    <source>
        <dbReference type="Proteomes" id="UP000225706"/>
    </source>
</evidence>
<dbReference type="Pfam" id="PF13927">
    <property type="entry name" value="Ig_3"/>
    <property type="match status" value="1"/>
</dbReference>
<dbReference type="SUPFAM" id="SSF48726">
    <property type="entry name" value="Immunoglobulin"/>
    <property type="match status" value="1"/>
</dbReference>
<dbReference type="PROSITE" id="PS50835">
    <property type="entry name" value="IG_LIKE"/>
    <property type="match status" value="1"/>
</dbReference>
<feature type="domain" description="Fibronectin type-III" evidence="4">
    <location>
        <begin position="262"/>
        <end position="366"/>
    </location>
</feature>
<gene>
    <name evidence="5" type="ORF">AWC38_SpisGene10923</name>
</gene>
<feature type="chain" id="PRO_5012044125" evidence="2">
    <location>
        <begin position="29"/>
        <end position="562"/>
    </location>
</feature>
<comment type="caution">
    <text evidence="5">The sequence shown here is derived from an EMBL/GenBank/DDBJ whole genome shotgun (WGS) entry which is preliminary data.</text>
</comment>
<feature type="signal peptide" evidence="2">
    <location>
        <begin position="1"/>
        <end position="28"/>
    </location>
</feature>
<dbReference type="InterPro" id="IPR013783">
    <property type="entry name" value="Ig-like_fold"/>
</dbReference>
<evidence type="ECO:0000259" key="4">
    <source>
        <dbReference type="PROSITE" id="PS50853"/>
    </source>
</evidence>
<dbReference type="STRING" id="50429.A0A2B4S3M4"/>
<keyword evidence="1" id="KW-0812">Transmembrane</keyword>
<dbReference type="SUPFAM" id="SSF49265">
    <property type="entry name" value="Fibronectin type III"/>
    <property type="match status" value="2"/>
</dbReference>
<dbReference type="CDD" id="cd00063">
    <property type="entry name" value="FN3"/>
    <property type="match status" value="1"/>
</dbReference>
<evidence type="ECO:0000313" key="5">
    <source>
        <dbReference type="EMBL" id="PFX24491.1"/>
    </source>
</evidence>
<dbReference type="InterPro" id="IPR036179">
    <property type="entry name" value="Ig-like_dom_sf"/>
</dbReference>
<dbReference type="InterPro" id="IPR036116">
    <property type="entry name" value="FN3_sf"/>
</dbReference>
<feature type="domain" description="Ig-like" evidence="3">
    <location>
        <begin position="41"/>
        <end position="121"/>
    </location>
</feature>
<keyword evidence="2" id="KW-0732">Signal</keyword>
<dbReference type="Gene3D" id="2.60.40.10">
    <property type="entry name" value="Immunoglobulins"/>
    <property type="match status" value="3"/>
</dbReference>
<keyword evidence="1" id="KW-0472">Membrane</keyword>
<dbReference type="Proteomes" id="UP000225706">
    <property type="component" value="Unassembled WGS sequence"/>
</dbReference>
<dbReference type="SMART" id="SM00409">
    <property type="entry name" value="IG"/>
    <property type="match status" value="1"/>
</dbReference>
<dbReference type="OrthoDB" id="5973341at2759"/>
<protein>
    <submittedName>
        <fullName evidence="5">Uncharacterized protein</fullName>
    </submittedName>
</protein>
<name>A0A2B4S3M4_STYPI</name>
<proteinExistence type="predicted"/>
<keyword evidence="6" id="KW-1185">Reference proteome</keyword>
<keyword evidence="1" id="KW-1133">Transmembrane helix</keyword>
<feature type="domain" description="Fibronectin type-III" evidence="4">
    <location>
        <begin position="377"/>
        <end position="477"/>
    </location>
</feature>
<sequence>MNSSSFRRFYPFIFVSRLLLSLIEVSLSSNATQALHLVLQPTKPNNSYFSLTGSTFLLNCTITGKSVHVFNISWWHDGENLSSSKTQQIDNVTLQLQLSNTRKSDNGIYWCGSKSDKKSLRIIISLSVADPPSPPRNLEWNAIGALDREVHVYWAASSYTGGLPIDYSIKLCLNDSVINPTPPPVPTCKWIDKCHHVQPEHVNVFDDKRHFSCILKGAEYDFPGCGTPCSYSIYVVASNAVGSASTEIFLPILRFSQATPWPPDRFTVEQLSDREKELRVSWKAKRGWNYMQDIDKEYTILYGTREDKENKTTVVINKEFTILRGLKAYTDYYVYLKVRFLNRDESDENSAYSDILGPTVIKTSPGDPVNPPVVKRHHSDIFPSNSGLRNVTVEWKLAAISSWRGTPGKYKVFCRRHRFRKGQTPTLEYSTDATLNKTTLPKLNSRTKYNVFLKMCNKANKCSNIGKSYIVNEVQEKDKPTNSDKKMSTAQIATVSVSTGMGLLVGVICTVYLLRKYRRGELTRHILNILPLRERITLDLPTHYEYLEEASIPTEEAYEELR</sequence>